<sequence length="58" mass="6202">MELAMNKNEKKKDNEKKLPKFKAKTLGADELCQVTGGVPPDSSGTTSACHVDGCYDGD</sequence>
<gene>
    <name evidence="2" type="ORF">OV079_03300</name>
</gene>
<comment type="caution">
    <text evidence="2">The sequence shown here is derived from an EMBL/GenBank/DDBJ whole genome shotgun (WGS) entry which is preliminary data.</text>
</comment>
<dbReference type="EMBL" id="JAPNKE010000002">
    <property type="protein sequence ID" value="MCY1004611.1"/>
    <property type="molecule type" value="Genomic_DNA"/>
</dbReference>
<proteinExistence type="predicted"/>
<evidence type="ECO:0000313" key="2">
    <source>
        <dbReference type="EMBL" id="MCY1004611.1"/>
    </source>
</evidence>
<name>A0A9X3EQ04_9BACT</name>
<dbReference type="AlphaFoldDB" id="A0A9X3EQ04"/>
<evidence type="ECO:0000313" key="3">
    <source>
        <dbReference type="Proteomes" id="UP001150924"/>
    </source>
</evidence>
<protein>
    <submittedName>
        <fullName evidence="2">Uncharacterized protein</fullName>
    </submittedName>
</protein>
<reference evidence="2" key="1">
    <citation type="submission" date="2022-11" db="EMBL/GenBank/DDBJ databases">
        <title>Minimal conservation of predation-associated metabolite biosynthetic gene clusters underscores biosynthetic potential of Myxococcota including descriptions for ten novel species: Archangium lansinium sp. nov., Myxococcus landrumus sp. nov., Nannocystis bai.</title>
        <authorList>
            <person name="Ahearne A."/>
            <person name="Stevens C."/>
            <person name="Phillips K."/>
        </authorList>
    </citation>
    <scope>NUCLEOTIDE SEQUENCE</scope>
    <source>
        <strain evidence="2">Na p29</strain>
    </source>
</reference>
<accession>A0A9X3EQ04</accession>
<feature type="compositionally biased region" description="Basic and acidic residues" evidence="1">
    <location>
        <begin position="7"/>
        <end position="18"/>
    </location>
</feature>
<dbReference type="Proteomes" id="UP001150924">
    <property type="component" value="Unassembled WGS sequence"/>
</dbReference>
<keyword evidence="3" id="KW-1185">Reference proteome</keyword>
<dbReference type="RefSeq" id="WP_267766172.1">
    <property type="nucleotide sequence ID" value="NZ_JAPNKE010000002.1"/>
</dbReference>
<feature type="region of interest" description="Disordered" evidence="1">
    <location>
        <begin position="1"/>
        <end position="20"/>
    </location>
</feature>
<evidence type="ECO:0000256" key="1">
    <source>
        <dbReference type="SAM" id="MobiDB-lite"/>
    </source>
</evidence>
<organism evidence="2 3">
    <name type="scientific">Nannocystis pusilla</name>
    <dbReference type="NCBI Taxonomy" id="889268"/>
    <lineage>
        <taxon>Bacteria</taxon>
        <taxon>Pseudomonadati</taxon>
        <taxon>Myxococcota</taxon>
        <taxon>Polyangia</taxon>
        <taxon>Nannocystales</taxon>
        <taxon>Nannocystaceae</taxon>
        <taxon>Nannocystis</taxon>
    </lineage>
</organism>